<proteinExistence type="predicted"/>
<keyword evidence="2" id="KW-0812">Transmembrane</keyword>
<dbReference type="EMBL" id="JXBY01000018">
    <property type="protein sequence ID" value="KJY55875.1"/>
    <property type="molecule type" value="Genomic_DNA"/>
</dbReference>
<keyword evidence="1" id="KW-0175">Coiled coil</keyword>
<reference evidence="3 4" key="1">
    <citation type="submission" date="2014-12" db="EMBL/GenBank/DDBJ databases">
        <title>Comparative genomics of the lactic acid bacteria isolated from the honey bee gut.</title>
        <authorList>
            <person name="Ellegaard K.M."/>
            <person name="Tamarit D."/>
            <person name="Javelind E."/>
            <person name="Olofsson T."/>
            <person name="Andersson S.G."/>
            <person name="Vasquez A."/>
        </authorList>
    </citation>
    <scope>NUCLEOTIDE SEQUENCE [LARGE SCALE GENOMIC DNA]</scope>
    <source>
        <strain evidence="3 4">Biut2</strain>
    </source>
</reference>
<accession>A0A0F4LB76</accession>
<keyword evidence="2" id="KW-1133">Transmembrane helix</keyword>
<evidence type="ECO:0000256" key="1">
    <source>
        <dbReference type="SAM" id="Coils"/>
    </source>
</evidence>
<protein>
    <submittedName>
        <fullName evidence="3">Uncharacterized protein</fullName>
    </submittedName>
</protein>
<dbReference type="PATRIC" id="fig|1218493.3.peg.870"/>
<dbReference type="GO" id="GO:0016020">
    <property type="term" value="C:membrane"/>
    <property type="evidence" value="ECO:0007669"/>
    <property type="project" value="InterPro"/>
</dbReference>
<feature type="transmembrane region" description="Helical" evidence="2">
    <location>
        <begin position="175"/>
        <end position="200"/>
    </location>
</feature>
<gene>
    <name evidence="3" type="ORF">JF76_08190</name>
</gene>
<feature type="coiled-coil region" evidence="1">
    <location>
        <begin position="89"/>
        <end position="123"/>
    </location>
</feature>
<dbReference type="OrthoDB" id="2330169at2"/>
<dbReference type="HOGENOM" id="CLU_1106060_0_0_9"/>
<feature type="transmembrane region" description="Helical" evidence="2">
    <location>
        <begin position="136"/>
        <end position="155"/>
    </location>
</feature>
<dbReference type="AlphaFoldDB" id="A0A0F4LB76"/>
<name>A0A0F4LB76_9LACO</name>
<evidence type="ECO:0000256" key="2">
    <source>
        <dbReference type="SAM" id="Phobius"/>
    </source>
</evidence>
<organism evidence="3 4">
    <name type="scientific">Lactobacillus kullabergensis</name>
    <dbReference type="NCBI Taxonomy" id="1218493"/>
    <lineage>
        <taxon>Bacteria</taxon>
        <taxon>Bacillati</taxon>
        <taxon>Bacillota</taxon>
        <taxon>Bacilli</taxon>
        <taxon>Lactobacillales</taxon>
        <taxon>Lactobacillaceae</taxon>
        <taxon>Lactobacillus</taxon>
    </lineage>
</organism>
<evidence type="ECO:0000313" key="3">
    <source>
        <dbReference type="EMBL" id="KJY55875.1"/>
    </source>
</evidence>
<sequence>MFNDNFFKENKIFYTQKKAKNIVSSPDPKIIASLDSKTIKKLLTFTDHPETTFILGSDTNGLSHQLNNLFKIKNYDEEFYYKLRFIKNAAIMEESYVKTNQKMKKLQNQLDEIDNNFQHQTQLEIERVSNHVQSHIYPVIISILGIFTAITFAIFGGTNLLNDLFKNIRSTKASLGQALILASILGFILWGIIDLLFYWIHWISKIKQTKDKENTDYIKEDKIGKSKKIFNWIALGFLTIILIIGIYLFCN</sequence>
<keyword evidence="2" id="KW-0472">Membrane</keyword>
<dbReference type="InterPro" id="IPR033481">
    <property type="entry name" value="Dni1/Fig1"/>
</dbReference>
<dbReference type="Pfam" id="PF12351">
    <property type="entry name" value="Fig1"/>
    <property type="match status" value="1"/>
</dbReference>
<comment type="caution">
    <text evidence="3">The sequence shown here is derived from an EMBL/GenBank/DDBJ whole genome shotgun (WGS) entry which is preliminary data.</text>
</comment>
<dbReference type="Proteomes" id="UP000033533">
    <property type="component" value="Unassembled WGS sequence"/>
</dbReference>
<evidence type="ECO:0000313" key="4">
    <source>
        <dbReference type="Proteomes" id="UP000033533"/>
    </source>
</evidence>
<dbReference type="RefSeq" id="WP_045927953.1">
    <property type="nucleotide sequence ID" value="NZ_JBHSZS010000009.1"/>
</dbReference>
<feature type="transmembrane region" description="Helical" evidence="2">
    <location>
        <begin position="229"/>
        <end position="249"/>
    </location>
</feature>